<dbReference type="EMBL" id="CP094669">
    <property type="protein sequence ID" value="UOG74790.1"/>
    <property type="molecule type" value="Genomic_DNA"/>
</dbReference>
<protein>
    <recommendedName>
        <fullName evidence="4">DUF2946 domain-containing protein</fullName>
    </recommendedName>
</protein>
<evidence type="ECO:0000256" key="1">
    <source>
        <dbReference type="SAM" id="SignalP"/>
    </source>
</evidence>
<evidence type="ECO:0000313" key="3">
    <source>
        <dbReference type="Proteomes" id="UP000831113"/>
    </source>
</evidence>
<dbReference type="InterPro" id="IPR046601">
    <property type="entry name" value="DUF6660"/>
</dbReference>
<accession>A0ABY4D021</accession>
<name>A0ABY4D021_9BACT</name>
<feature type="chain" id="PRO_5045503760" description="DUF2946 domain-containing protein" evidence="1">
    <location>
        <begin position="22"/>
        <end position="110"/>
    </location>
</feature>
<dbReference type="RefSeq" id="WP_243798394.1">
    <property type="nucleotide sequence ID" value="NZ_CP094669.1"/>
</dbReference>
<gene>
    <name evidence="2" type="ORF">MTX78_22065</name>
</gene>
<dbReference type="Pfam" id="PF20365">
    <property type="entry name" value="DUF6660"/>
    <property type="match status" value="1"/>
</dbReference>
<sequence length="110" mass="11257">MRLLALLFSLYFLVLSCQACADDAGCAASVETYATAGPASHSPKGVADDDWCSPLCQCHCCPGFALPAPQLAPVMVTPLVAASPAYAATPVPAMPAGLRAVLWQPPQLAG</sequence>
<reference evidence="2 3" key="1">
    <citation type="submission" date="2022-03" db="EMBL/GenBank/DDBJ databases">
        <title>Hymenobactersp. isolated from the air.</title>
        <authorList>
            <person name="Won M."/>
            <person name="Kwon S.-W."/>
        </authorList>
    </citation>
    <scope>NUCLEOTIDE SEQUENCE [LARGE SCALE GENOMIC DNA]</scope>
    <source>
        <strain evidence="2 3">KACC 21982</strain>
    </source>
</reference>
<keyword evidence="1" id="KW-0732">Signal</keyword>
<evidence type="ECO:0008006" key="4">
    <source>
        <dbReference type="Google" id="ProtNLM"/>
    </source>
</evidence>
<dbReference type="PROSITE" id="PS51257">
    <property type="entry name" value="PROKAR_LIPOPROTEIN"/>
    <property type="match status" value="1"/>
</dbReference>
<feature type="signal peptide" evidence="1">
    <location>
        <begin position="1"/>
        <end position="21"/>
    </location>
</feature>
<organism evidence="2 3">
    <name type="scientific">Hymenobacter tibetensis</name>
    <dbReference type="NCBI Taxonomy" id="497967"/>
    <lineage>
        <taxon>Bacteria</taxon>
        <taxon>Pseudomonadati</taxon>
        <taxon>Bacteroidota</taxon>
        <taxon>Cytophagia</taxon>
        <taxon>Cytophagales</taxon>
        <taxon>Hymenobacteraceae</taxon>
        <taxon>Hymenobacter</taxon>
    </lineage>
</organism>
<evidence type="ECO:0000313" key="2">
    <source>
        <dbReference type="EMBL" id="UOG74790.1"/>
    </source>
</evidence>
<proteinExistence type="predicted"/>
<dbReference type="Proteomes" id="UP000831113">
    <property type="component" value="Chromosome"/>
</dbReference>
<keyword evidence="3" id="KW-1185">Reference proteome</keyword>